<protein>
    <submittedName>
        <fullName evidence="1">Uncharacterized protein</fullName>
    </submittedName>
</protein>
<evidence type="ECO:0000313" key="1">
    <source>
        <dbReference type="EMBL" id="AJI08567.1"/>
    </source>
</evidence>
<organism evidence="1 2">
    <name type="scientific">Bacillus cereus 03BB108</name>
    <dbReference type="NCBI Taxonomy" id="451709"/>
    <lineage>
        <taxon>Bacteria</taxon>
        <taxon>Bacillati</taxon>
        <taxon>Bacillota</taxon>
        <taxon>Bacilli</taxon>
        <taxon>Bacillales</taxon>
        <taxon>Bacillaceae</taxon>
        <taxon>Bacillus</taxon>
        <taxon>Bacillus cereus group</taxon>
    </lineage>
</organism>
<dbReference type="EMBL" id="CP009637">
    <property type="protein sequence ID" value="AJI08567.1"/>
    <property type="molecule type" value="Genomic_DNA"/>
</dbReference>
<name>A0AAN0SRE8_BACCE</name>
<proteinExistence type="predicted"/>
<dbReference type="Proteomes" id="UP000031861">
    <property type="component" value="Plasmid pBFI_5"/>
</dbReference>
<gene>
    <name evidence="1" type="ORF">AK40_6289</name>
</gene>
<geneLocation type="plasmid" evidence="1 2">
    <name>pBFI_5</name>
</geneLocation>
<reference evidence="1 2" key="1">
    <citation type="journal article" date="2015" name="Genome Announc.">
        <title>Complete genome sequences for 35 biothreat assay-relevant bacillus species.</title>
        <authorList>
            <person name="Johnson S.L."/>
            <person name="Daligault H.E."/>
            <person name="Davenport K.W."/>
            <person name="Jaissle J."/>
            <person name="Frey K.G."/>
            <person name="Ladner J.T."/>
            <person name="Broomall S.M."/>
            <person name="Bishop-Lilly K.A."/>
            <person name="Bruce D.C."/>
            <person name="Gibbons H.S."/>
            <person name="Coyne S.R."/>
            <person name="Lo C.C."/>
            <person name="Meincke L."/>
            <person name="Munk A.C."/>
            <person name="Koroleva G.I."/>
            <person name="Rosenzweig C.N."/>
            <person name="Palacios G.F."/>
            <person name="Redden C.L."/>
            <person name="Minogue T.D."/>
            <person name="Chain P.S."/>
        </authorList>
    </citation>
    <scope>NUCLEOTIDE SEQUENCE [LARGE SCALE GENOMIC DNA]</scope>
    <source>
        <strain evidence="1 2">03BB108</strain>
    </source>
</reference>
<accession>A0AAN0SRE8</accession>
<dbReference type="RefSeq" id="WP_001996410.1">
    <property type="nucleotide sequence ID" value="NZ_CP009637.1"/>
</dbReference>
<dbReference type="AlphaFoldDB" id="A0AAN0SRE8"/>
<keyword evidence="1" id="KW-0614">Plasmid</keyword>
<sequence length="96" mass="10985">MGIIIDVTLDSGLTVKDTYARISTVSGSKDSMSYCLDFYIDQEKYTKGFDYLKREQFFFTPSVTIGSQNFFKQAYLKLKQSEPYKSAKDVFEDGQA</sequence>
<evidence type="ECO:0000313" key="2">
    <source>
        <dbReference type="Proteomes" id="UP000031861"/>
    </source>
</evidence>